<organism evidence="2 3">
    <name type="scientific">Candidatus Mycoplasma haematobovis</name>
    <dbReference type="NCBI Taxonomy" id="432608"/>
    <lineage>
        <taxon>Bacteria</taxon>
        <taxon>Bacillati</taxon>
        <taxon>Mycoplasmatota</taxon>
        <taxon>Mollicutes</taxon>
        <taxon>Mycoplasmataceae</taxon>
        <taxon>Mycoplasma</taxon>
    </lineage>
</organism>
<feature type="coiled-coil region" evidence="1">
    <location>
        <begin position="17"/>
        <end position="59"/>
    </location>
</feature>
<keyword evidence="1" id="KW-0175">Coiled coil</keyword>
<dbReference type="STRING" id="432608.A6V39_05510"/>
<dbReference type="EMBL" id="LWUJ01000017">
    <property type="protein sequence ID" value="OAL09728.1"/>
    <property type="molecule type" value="Genomic_DNA"/>
</dbReference>
<sequence>MENQEEVVENKVVEAPVENLEDKYKQLIKEKDEQIEILVKQSELQKKVHKQVVDTLEKKVSESNEVKNPFEWVEKKIKNFNPKGYETFEEFRNNKENRIERLMQNHLKVLKDYYKESDEGAAKRVEGIFKVMNNK</sequence>
<dbReference type="Proteomes" id="UP000077623">
    <property type="component" value="Unassembled WGS sequence"/>
</dbReference>
<evidence type="ECO:0000313" key="2">
    <source>
        <dbReference type="EMBL" id="OAL09728.1"/>
    </source>
</evidence>
<name>A0A1A9QBV8_9MOLU</name>
<gene>
    <name evidence="2" type="ORF">A6V39_05510</name>
</gene>
<dbReference type="AlphaFoldDB" id="A0A1A9QBV8"/>
<keyword evidence="3" id="KW-1185">Reference proteome</keyword>
<dbReference type="RefSeq" id="WP_187150738.1">
    <property type="nucleotide sequence ID" value="NZ_LWUJ01000017.1"/>
</dbReference>
<evidence type="ECO:0000256" key="1">
    <source>
        <dbReference type="SAM" id="Coils"/>
    </source>
</evidence>
<evidence type="ECO:0000313" key="3">
    <source>
        <dbReference type="Proteomes" id="UP000077623"/>
    </source>
</evidence>
<protein>
    <submittedName>
        <fullName evidence="2">Uncharacterized protein</fullName>
    </submittedName>
</protein>
<accession>A0A1A9QBV8</accession>
<reference evidence="3" key="1">
    <citation type="submission" date="2016-04" db="EMBL/GenBank/DDBJ databases">
        <authorList>
            <person name="Quiroz-Castaneda R.E."/>
            <person name="Martinez-Ocampo F."/>
        </authorList>
    </citation>
    <scope>NUCLEOTIDE SEQUENCE [LARGE SCALE GENOMIC DNA]</scope>
    <source>
        <strain evidence="3">INIFAP01</strain>
    </source>
</reference>
<proteinExistence type="predicted"/>
<comment type="caution">
    <text evidence="2">The sequence shown here is derived from an EMBL/GenBank/DDBJ whole genome shotgun (WGS) entry which is preliminary data.</text>
</comment>